<evidence type="ECO:0000259" key="4">
    <source>
        <dbReference type="SMART" id="SM00347"/>
    </source>
</evidence>
<dbReference type="InterPro" id="IPR000835">
    <property type="entry name" value="HTH_MarR-typ"/>
</dbReference>
<evidence type="ECO:0000256" key="1">
    <source>
        <dbReference type="ARBA" id="ARBA00023015"/>
    </source>
</evidence>
<dbReference type="SMART" id="SM00347">
    <property type="entry name" value="HTH_MARR"/>
    <property type="match status" value="1"/>
</dbReference>
<dbReference type="PROSITE" id="PS01117">
    <property type="entry name" value="HTH_MARR_1"/>
    <property type="match status" value="1"/>
</dbReference>
<comment type="caution">
    <text evidence="5">The sequence shown here is derived from an EMBL/GenBank/DDBJ whole genome shotgun (WGS) entry which is preliminary data.</text>
</comment>
<dbReference type="InterPro" id="IPR023187">
    <property type="entry name" value="Tscrpt_reg_MarR-type_CS"/>
</dbReference>
<evidence type="ECO:0000313" key="6">
    <source>
        <dbReference type="Proteomes" id="UP000282971"/>
    </source>
</evidence>
<evidence type="ECO:0000256" key="2">
    <source>
        <dbReference type="ARBA" id="ARBA00023125"/>
    </source>
</evidence>
<keyword evidence="6" id="KW-1185">Reference proteome</keyword>
<dbReference type="Gene3D" id="1.10.10.10">
    <property type="entry name" value="Winged helix-like DNA-binding domain superfamily/Winged helix DNA-binding domain"/>
    <property type="match status" value="1"/>
</dbReference>
<dbReference type="SUPFAM" id="SSF46785">
    <property type="entry name" value="Winged helix' DNA-binding domain"/>
    <property type="match status" value="1"/>
</dbReference>
<dbReference type="InterPro" id="IPR036388">
    <property type="entry name" value="WH-like_DNA-bd_sf"/>
</dbReference>
<accession>A0A437M8X6</accession>
<dbReference type="OrthoDB" id="7594920at2"/>
<dbReference type="InterPro" id="IPR036390">
    <property type="entry name" value="WH_DNA-bd_sf"/>
</dbReference>
<gene>
    <name evidence="5" type="ORF">EOD43_10045</name>
</gene>
<dbReference type="EMBL" id="SACN01000001">
    <property type="protein sequence ID" value="RVT94170.1"/>
    <property type="molecule type" value="Genomic_DNA"/>
</dbReference>
<dbReference type="GO" id="GO:0003677">
    <property type="term" value="F:DNA binding"/>
    <property type="evidence" value="ECO:0007669"/>
    <property type="project" value="UniProtKB-KW"/>
</dbReference>
<evidence type="ECO:0000313" key="5">
    <source>
        <dbReference type="EMBL" id="RVT94170.1"/>
    </source>
</evidence>
<proteinExistence type="predicted"/>
<keyword evidence="1" id="KW-0805">Transcription regulation</keyword>
<keyword evidence="2" id="KW-0238">DNA-binding</keyword>
<dbReference type="RefSeq" id="WP_127743403.1">
    <property type="nucleotide sequence ID" value="NZ_SACN01000001.1"/>
</dbReference>
<dbReference type="GO" id="GO:0003700">
    <property type="term" value="F:DNA-binding transcription factor activity"/>
    <property type="evidence" value="ECO:0007669"/>
    <property type="project" value="InterPro"/>
</dbReference>
<dbReference type="Proteomes" id="UP000282971">
    <property type="component" value="Unassembled WGS sequence"/>
</dbReference>
<keyword evidence="3" id="KW-0804">Transcription</keyword>
<protein>
    <submittedName>
        <fullName evidence="5">Transcriptional regulator</fullName>
    </submittedName>
</protein>
<dbReference type="AlphaFoldDB" id="A0A437M8X6"/>
<sequence length="109" mass="12386">MSAYYARARALMDMRRRRDTILGPDLFGEPAWDILLDLYTSEAEGKQVKLSALGLIAGIAPTTMMRWTAILLNRGLITRSFDNRDQRIRIVTLSDAGRERIEQVLAHLP</sequence>
<evidence type="ECO:0000256" key="3">
    <source>
        <dbReference type="ARBA" id="ARBA00023163"/>
    </source>
</evidence>
<feature type="domain" description="HTH marR-type" evidence="4">
    <location>
        <begin position="20"/>
        <end position="109"/>
    </location>
</feature>
<reference evidence="5 6" key="1">
    <citation type="submission" date="2019-01" db="EMBL/GenBank/DDBJ databases">
        <authorList>
            <person name="Chen W.-M."/>
        </authorList>
    </citation>
    <scope>NUCLEOTIDE SEQUENCE [LARGE SCALE GENOMIC DNA]</scope>
    <source>
        <strain evidence="5 6">CCP-7</strain>
    </source>
</reference>
<organism evidence="5 6">
    <name type="scientific">Sphingomonas crocodyli</name>
    <dbReference type="NCBI Taxonomy" id="1979270"/>
    <lineage>
        <taxon>Bacteria</taxon>
        <taxon>Pseudomonadati</taxon>
        <taxon>Pseudomonadota</taxon>
        <taxon>Alphaproteobacteria</taxon>
        <taxon>Sphingomonadales</taxon>
        <taxon>Sphingomonadaceae</taxon>
        <taxon>Sphingomonas</taxon>
    </lineage>
</organism>
<name>A0A437M8X6_9SPHN</name>